<protein>
    <submittedName>
        <fullName evidence="2">Uncharacterized protein</fullName>
    </submittedName>
</protein>
<feature type="coiled-coil region" evidence="1">
    <location>
        <begin position="68"/>
        <end position="102"/>
    </location>
</feature>
<accession>A0A6G8F319</accession>
<keyword evidence="1" id="KW-0175">Coiled coil</keyword>
<dbReference type="AlphaFoldDB" id="A0A6G8F319"/>
<evidence type="ECO:0000313" key="2">
    <source>
        <dbReference type="EMBL" id="QIM10715.1"/>
    </source>
</evidence>
<dbReference type="EMBL" id="MN990732">
    <property type="protein sequence ID" value="QIM10715.1"/>
    <property type="molecule type" value="Genomic_DNA"/>
</dbReference>
<organism evidence="2">
    <name type="scientific">uncultured Alphaproteobacteria bacterium</name>
    <dbReference type="NCBI Taxonomy" id="91750"/>
    <lineage>
        <taxon>Bacteria</taxon>
        <taxon>Pseudomonadati</taxon>
        <taxon>Pseudomonadota</taxon>
        <taxon>Alphaproteobacteria</taxon>
        <taxon>environmental samples</taxon>
    </lineage>
</organism>
<evidence type="ECO:0000256" key="1">
    <source>
        <dbReference type="SAM" id="Coils"/>
    </source>
</evidence>
<sequence length="512" mass="58508">MAENDFFSSTNIPPRIGNAPEAGIDFRDLDYVCANSEFLKRATWEEAAADFRKAQPEPEKIASFDGERLQFAAELQNVREEADQLLQQIAKLESLQKQELEALEEIAIFKGRLLGLLPERYREDGRRFLNNFIMRQDEENYFPAESPEDKNIKSAATKLLFLPMLNKFKHEFSELSPSFNAFTPRFDVSADKKAVIDDIERYYAIGEQKKRHGELAEKMARIEQKQQELLSAAGAERRSLDNKLERLKSYYDKDLYRPVEYADVPFLPEKEKFFEKYENASLAWRTLMRETRSKNIHFGETTGLVENDIPVAALYDRRENRILCNSSFCIDEQIFAVAVILAAKVQAPLRGDCDAKSRYLYELCRQAEQAAQLAELGNELAVFLPILKSRVVAEYADEMSAYIGGNNRSDKYARAYVKAFSSTKVRKAAEKEAIAQISAEQNQPLSGNEPLRLRNLTLGEIISPFVSRGAPLLNENAELRHQLGRIPLESKMNIQERANADKDYSLADMNGY</sequence>
<proteinExistence type="predicted"/>
<reference evidence="2" key="1">
    <citation type="journal article" date="2020" name="J. ISSAAS">
        <title>Lactobacilli and other gastrointestinal microbiota of Peromyscus leucopus, reservoir host for agents of Lyme disease and other zoonoses in North America.</title>
        <authorList>
            <person name="Milovic A."/>
            <person name="Bassam K."/>
            <person name="Shao H."/>
            <person name="Chatzistamou I."/>
            <person name="Tufts D.M."/>
            <person name="Diuk-Wasser M."/>
            <person name="Barbour A.G."/>
        </authorList>
    </citation>
    <scope>NUCLEOTIDE SEQUENCE</scope>
    <source>
        <strain evidence="2">LL90</strain>
    </source>
</reference>
<name>A0A6G8F319_9PROT</name>
<gene>
    <name evidence="2" type="ORF">PlAlph_6070</name>
</gene>